<dbReference type="GO" id="GO:0015562">
    <property type="term" value="F:efflux transmembrane transporter activity"/>
    <property type="evidence" value="ECO:0007669"/>
    <property type="project" value="InterPro"/>
</dbReference>
<organism evidence="7 8">
    <name type="scientific">Holtiella tumoricola</name>
    <dbReference type="NCBI Taxonomy" id="3018743"/>
    <lineage>
        <taxon>Bacteria</taxon>
        <taxon>Bacillati</taxon>
        <taxon>Bacillota</taxon>
        <taxon>Clostridia</taxon>
        <taxon>Lachnospirales</taxon>
        <taxon>Cellulosilyticaceae</taxon>
        <taxon>Holtiella</taxon>
    </lineage>
</organism>
<reference evidence="7" key="1">
    <citation type="journal article" date="2023" name="Int. J. Syst. Evol. Microbiol.">
        <title>&lt;i&gt;Holtiella tumoricola&lt;/i&gt; gen. nov. sp. nov., isolated from a human clinical sample.</title>
        <authorList>
            <person name="Allen-Vercoe E."/>
            <person name="Daigneault M.C."/>
            <person name="Vancuren S.J."/>
            <person name="Cochrane K."/>
            <person name="O'Neal L.L."/>
            <person name="Sankaranarayanan K."/>
            <person name="Lawson P.A."/>
        </authorList>
    </citation>
    <scope>NUCLEOTIDE SEQUENCE</scope>
    <source>
        <strain evidence="7">CC70A</strain>
    </source>
</reference>
<dbReference type="RefSeq" id="WP_271013756.1">
    <property type="nucleotide sequence ID" value="NZ_JAQIFT010000073.1"/>
</dbReference>
<sequence length="545" mass="60159">MNKRMIAWLLVAMSMTSTTVYATTSKVDALETVSSPKEETSQTTKEKEKRVLMLDEAIEKGLTNSLILQQVKNQGDLAKLVASNAPTVRDTLEDSENALKSATYLIDDGRDQVYSSESQLRSAQAALDNGIAPTDIPISKPELNLNTTIPAGTHIYAHIQAYYEGLGLPSNVAEGYANQITPVVIQGAQSVIDSNMNKLDASKKKLESSTQEYLSSKAQYEAALQFAMANVASKLSTSTISSLNPKPLGELIVKMATAQDEVTSYAQNIFKNQAALLITNSYFEALKQQKLLEVKDKAVERGALQYELAQAAYDVGAKSKDDLVIAKTYYDSTLMSRELQLKDYNAALIDLKKNINMDLDEEIKLAEVEPNLKETYNLQQGIESGLKARVEIKMGETQTKLYEDLMKAVTASNYSSTDAQYKEVKLLQDKAKIELDGAKLQVESDIRTSYSTMVSMQKIVEKANELVQSASETVEIAKVKYEVGYGYDNALLKQMNLEDLSGTLVEVIAAEENLTNIQEKQIEAINGYNLAKLKYLNDIGVLPYK</sequence>
<keyword evidence="3" id="KW-0812">Transmembrane</keyword>
<name>A0AA42J3U7_9FIRM</name>
<keyword evidence="4" id="KW-0472">Membrane</keyword>
<dbReference type="GO" id="GO:1990281">
    <property type="term" value="C:efflux pump complex"/>
    <property type="evidence" value="ECO:0007669"/>
    <property type="project" value="TreeGrafter"/>
</dbReference>
<evidence type="ECO:0000256" key="1">
    <source>
        <dbReference type="ARBA" id="ARBA00004442"/>
    </source>
</evidence>
<protein>
    <submittedName>
        <fullName evidence="7">TolC family protein</fullName>
    </submittedName>
</protein>
<evidence type="ECO:0000256" key="2">
    <source>
        <dbReference type="ARBA" id="ARBA00022452"/>
    </source>
</evidence>
<dbReference type="EMBL" id="JAQIFT010000073">
    <property type="protein sequence ID" value="MDA3734133.1"/>
    <property type="molecule type" value="Genomic_DNA"/>
</dbReference>
<feature type="signal peptide" evidence="6">
    <location>
        <begin position="1"/>
        <end position="22"/>
    </location>
</feature>
<evidence type="ECO:0000313" key="7">
    <source>
        <dbReference type="EMBL" id="MDA3734133.1"/>
    </source>
</evidence>
<proteinExistence type="predicted"/>
<dbReference type="SUPFAM" id="SSF56954">
    <property type="entry name" value="Outer membrane efflux proteins (OEP)"/>
    <property type="match status" value="1"/>
</dbReference>
<keyword evidence="5" id="KW-0998">Cell outer membrane</keyword>
<keyword evidence="6" id="KW-0732">Signal</keyword>
<dbReference type="PANTHER" id="PTHR30026">
    <property type="entry name" value="OUTER MEMBRANE PROTEIN TOLC"/>
    <property type="match status" value="1"/>
</dbReference>
<evidence type="ECO:0000313" key="8">
    <source>
        <dbReference type="Proteomes" id="UP001169242"/>
    </source>
</evidence>
<comment type="subcellular location">
    <subcellularLocation>
        <location evidence="1">Cell outer membrane</location>
    </subcellularLocation>
</comment>
<comment type="caution">
    <text evidence="7">The sequence shown here is derived from an EMBL/GenBank/DDBJ whole genome shotgun (WGS) entry which is preliminary data.</text>
</comment>
<evidence type="ECO:0000256" key="5">
    <source>
        <dbReference type="ARBA" id="ARBA00023237"/>
    </source>
</evidence>
<dbReference type="PANTHER" id="PTHR30026:SF20">
    <property type="entry name" value="OUTER MEMBRANE PROTEIN TOLC"/>
    <property type="match status" value="1"/>
</dbReference>
<keyword evidence="2" id="KW-1134">Transmembrane beta strand</keyword>
<dbReference type="InterPro" id="IPR051906">
    <property type="entry name" value="TolC-like"/>
</dbReference>
<feature type="chain" id="PRO_5041412352" evidence="6">
    <location>
        <begin position="23"/>
        <end position="545"/>
    </location>
</feature>
<dbReference type="Gene3D" id="1.20.1600.10">
    <property type="entry name" value="Outer membrane efflux proteins (OEP)"/>
    <property type="match status" value="2"/>
</dbReference>
<accession>A0AA42J3U7</accession>
<dbReference type="GO" id="GO:0015288">
    <property type="term" value="F:porin activity"/>
    <property type="evidence" value="ECO:0007669"/>
    <property type="project" value="TreeGrafter"/>
</dbReference>
<dbReference type="GO" id="GO:0009279">
    <property type="term" value="C:cell outer membrane"/>
    <property type="evidence" value="ECO:0007669"/>
    <property type="project" value="UniProtKB-SubCell"/>
</dbReference>
<evidence type="ECO:0000256" key="3">
    <source>
        <dbReference type="ARBA" id="ARBA00022692"/>
    </source>
</evidence>
<dbReference type="Proteomes" id="UP001169242">
    <property type="component" value="Unassembled WGS sequence"/>
</dbReference>
<gene>
    <name evidence="7" type="ORF">PBV87_21905</name>
</gene>
<dbReference type="AlphaFoldDB" id="A0AA42J3U7"/>
<evidence type="ECO:0000256" key="6">
    <source>
        <dbReference type="SAM" id="SignalP"/>
    </source>
</evidence>
<evidence type="ECO:0000256" key="4">
    <source>
        <dbReference type="ARBA" id="ARBA00023136"/>
    </source>
</evidence>
<keyword evidence="8" id="KW-1185">Reference proteome</keyword>